<sequence length="150" mass="16717">MIKKGAINNSTIPRLITLSLTLGLSLLSGACGLDLKSSEEIDKKPTPLSDAQVYYRASDNWRTCSDQPLPAGLPKESQEYAARWFKVEEEEIQDLASAQARFKDSGQVHQSNNQPLTYFLHTLDAFVITFEVEGLTDKVWRVCVNPVAET</sequence>
<evidence type="ECO:0000313" key="1">
    <source>
        <dbReference type="EMBL" id="NER29642.1"/>
    </source>
</evidence>
<accession>A0A6B3NGG5</accession>
<dbReference type="AlphaFoldDB" id="A0A6B3NGG5"/>
<reference evidence="1" key="1">
    <citation type="submission" date="2019-11" db="EMBL/GenBank/DDBJ databases">
        <title>Genomic insights into an expanded diversity of filamentous marine cyanobacteria reveals the extraordinary biosynthetic potential of Moorea and Okeania.</title>
        <authorList>
            <person name="Ferreira Leao T."/>
            <person name="Wang M."/>
            <person name="Moss N."/>
            <person name="Da Silva R."/>
            <person name="Sanders J."/>
            <person name="Nurk S."/>
            <person name="Gurevich A."/>
            <person name="Humphrey G."/>
            <person name="Reher R."/>
            <person name="Zhu Q."/>
            <person name="Belda-Ferre P."/>
            <person name="Glukhov E."/>
            <person name="Rex R."/>
            <person name="Dorrestein P.C."/>
            <person name="Knight R."/>
            <person name="Pevzner P."/>
            <person name="Gerwick W.H."/>
            <person name="Gerwick L."/>
        </authorList>
    </citation>
    <scope>NUCLEOTIDE SEQUENCE</scope>
    <source>
        <strain evidence="1">SIO1C4</strain>
    </source>
</reference>
<evidence type="ECO:0008006" key="2">
    <source>
        <dbReference type="Google" id="ProtNLM"/>
    </source>
</evidence>
<name>A0A6B3NGG5_9CYAN</name>
<comment type="caution">
    <text evidence="1">The sequence shown here is derived from an EMBL/GenBank/DDBJ whole genome shotgun (WGS) entry which is preliminary data.</text>
</comment>
<gene>
    <name evidence="1" type="ORF">F6J89_18995</name>
</gene>
<dbReference type="PROSITE" id="PS51257">
    <property type="entry name" value="PROKAR_LIPOPROTEIN"/>
    <property type="match status" value="1"/>
</dbReference>
<protein>
    <recommendedName>
        <fullName evidence="2">Lipoprotein</fullName>
    </recommendedName>
</protein>
<proteinExistence type="predicted"/>
<dbReference type="EMBL" id="JAAHFQ010000404">
    <property type="protein sequence ID" value="NER29642.1"/>
    <property type="molecule type" value="Genomic_DNA"/>
</dbReference>
<organism evidence="1">
    <name type="scientific">Symploca sp. SIO1C4</name>
    <dbReference type="NCBI Taxonomy" id="2607765"/>
    <lineage>
        <taxon>Bacteria</taxon>
        <taxon>Bacillati</taxon>
        <taxon>Cyanobacteriota</taxon>
        <taxon>Cyanophyceae</taxon>
        <taxon>Coleofasciculales</taxon>
        <taxon>Coleofasciculaceae</taxon>
        <taxon>Symploca</taxon>
    </lineage>
</organism>